<dbReference type="Pfam" id="PF13530">
    <property type="entry name" value="SCP2_2"/>
    <property type="match status" value="1"/>
</dbReference>
<dbReference type="InterPro" id="IPR025559">
    <property type="entry name" value="Eis_dom"/>
</dbReference>
<dbReference type="PANTHER" id="PTHR37817:SF1">
    <property type="entry name" value="N-ACETYLTRANSFERASE EIS"/>
    <property type="match status" value="1"/>
</dbReference>
<protein>
    <submittedName>
        <fullName evidence="6">Acetyltransferase</fullName>
    </submittedName>
</protein>
<feature type="active site" description="Proton donor" evidence="4">
    <location>
        <position position="123"/>
    </location>
</feature>
<dbReference type="InterPro" id="IPR000182">
    <property type="entry name" value="GNAT_dom"/>
</dbReference>
<dbReference type="InterPro" id="IPR022902">
    <property type="entry name" value="NAcTrfase_Eis"/>
</dbReference>
<dbReference type="HAMAP" id="MF_01812">
    <property type="entry name" value="Eis"/>
    <property type="match status" value="1"/>
</dbReference>
<comment type="similarity">
    <text evidence="1 4">Belongs to the acetyltransferase Eis family.</text>
</comment>
<evidence type="ECO:0000256" key="1">
    <source>
        <dbReference type="ARBA" id="ARBA00009213"/>
    </source>
</evidence>
<dbReference type="RefSeq" id="WP_192752464.1">
    <property type="nucleotide sequence ID" value="NZ_BAABJL010000172.1"/>
</dbReference>
<keyword evidence="3 4" id="KW-0012">Acyltransferase</keyword>
<dbReference type="InterPro" id="IPR036527">
    <property type="entry name" value="SCP2_sterol-bd_dom_sf"/>
</dbReference>
<dbReference type="Proteomes" id="UP000638648">
    <property type="component" value="Unassembled WGS sequence"/>
</dbReference>
<dbReference type="Pfam" id="PF17668">
    <property type="entry name" value="Acetyltransf_17"/>
    <property type="match status" value="1"/>
</dbReference>
<evidence type="ECO:0000259" key="5">
    <source>
        <dbReference type="PROSITE" id="PS51186"/>
    </source>
</evidence>
<dbReference type="CDD" id="cd04301">
    <property type="entry name" value="NAT_SF"/>
    <property type="match status" value="1"/>
</dbReference>
<dbReference type="SUPFAM" id="SSF55718">
    <property type="entry name" value="SCP-like"/>
    <property type="match status" value="1"/>
</dbReference>
<evidence type="ECO:0000256" key="3">
    <source>
        <dbReference type="ARBA" id="ARBA00023315"/>
    </source>
</evidence>
<reference evidence="6" key="1">
    <citation type="submission" date="2020-10" db="EMBL/GenBank/DDBJ databases">
        <title>Sequencing the genomes of 1000 actinobacteria strains.</title>
        <authorList>
            <person name="Klenk H.-P."/>
        </authorList>
    </citation>
    <scope>NUCLEOTIDE SEQUENCE</scope>
    <source>
        <strain evidence="6">DSM 45354</strain>
    </source>
</reference>
<dbReference type="GO" id="GO:0034069">
    <property type="term" value="F:aminoglycoside N-acetyltransferase activity"/>
    <property type="evidence" value="ECO:0007669"/>
    <property type="project" value="TreeGrafter"/>
</dbReference>
<dbReference type="InterPro" id="IPR016181">
    <property type="entry name" value="Acyl_CoA_acyltransferase"/>
</dbReference>
<feature type="active site" description="Proton acceptor; via carboxylate" evidence="4">
    <location>
        <position position="412"/>
    </location>
</feature>
<feature type="binding site" evidence="4">
    <location>
        <begin position="81"/>
        <end position="83"/>
    </location>
    <ligand>
        <name>acetyl-CoA</name>
        <dbReference type="ChEBI" id="CHEBI:57288"/>
    </ligand>
</feature>
<dbReference type="Gene3D" id="3.40.630.30">
    <property type="match status" value="2"/>
</dbReference>
<feature type="binding site" evidence="4">
    <location>
        <begin position="118"/>
        <end position="119"/>
    </location>
    <ligand>
        <name>acetyl-CoA</name>
        <dbReference type="ChEBI" id="CHEBI:57288"/>
    </ligand>
</feature>
<dbReference type="InterPro" id="IPR051554">
    <property type="entry name" value="Acetyltransferase_Eis"/>
</dbReference>
<dbReference type="Pfam" id="PF13527">
    <property type="entry name" value="Acetyltransf_9"/>
    <property type="match status" value="1"/>
</dbReference>
<dbReference type="EMBL" id="JADBEM010000001">
    <property type="protein sequence ID" value="MBE1608746.1"/>
    <property type="molecule type" value="Genomic_DNA"/>
</dbReference>
<proteinExistence type="inferred from homology"/>
<feature type="domain" description="N-acetyltransferase" evidence="5">
    <location>
        <begin position="3"/>
        <end position="144"/>
    </location>
</feature>
<evidence type="ECO:0000313" key="6">
    <source>
        <dbReference type="EMBL" id="MBE1608746.1"/>
    </source>
</evidence>
<feature type="binding site" evidence="4">
    <location>
        <begin position="89"/>
        <end position="94"/>
    </location>
    <ligand>
        <name>acetyl-CoA</name>
        <dbReference type="ChEBI" id="CHEBI:57288"/>
    </ligand>
</feature>
<keyword evidence="2 4" id="KW-0808">Transferase</keyword>
<comment type="caution">
    <text evidence="6">The sequence shown here is derived from an EMBL/GenBank/DDBJ whole genome shotgun (WGS) entry which is preliminary data.</text>
</comment>
<dbReference type="AlphaFoldDB" id="A0A927RL03"/>
<dbReference type="InterPro" id="IPR041380">
    <property type="entry name" value="Acetyltransf_17"/>
</dbReference>
<dbReference type="NCBIfam" id="NF002367">
    <property type="entry name" value="PRK01346.1-4"/>
    <property type="match status" value="1"/>
</dbReference>
<dbReference type="Gene3D" id="3.30.1050.10">
    <property type="entry name" value="SCP2 sterol-binding domain"/>
    <property type="match status" value="1"/>
</dbReference>
<comment type="subunit">
    <text evidence="4">Homohexamer; trimer of dimers.</text>
</comment>
<accession>A0A927RL03</accession>
<dbReference type="PANTHER" id="PTHR37817">
    <property type="entry name" value="N-ACETYLTRANSFERASE EIS"/>
    <property type="match status" value="1"/>
</dbReference>
<name>A0A927RL03_9ACTN</name>
<dbReference type="GO" id="GO:0030649">
    <property type="term" value="P:aminoglycoside antibiotic catabolic process"/>
    <property type="evidence" value="ECO:0007669"/>
    <property type="project" value="TreeGrafter"/>
</dbReference>
<evidence type="ECO:0000256" key="2">
    <source>
        <dbReference type="ARBA" id="ARBA00022679"/>
    </source>
</evidence>
<sequence length="412" mass="45042">MAIDVRPLGDDAWHQAVPIMELAFGEEWPSDAQEPERGRYEPDRAIGAFTTDEMVGHAAIYSLRMTVPGQRELDVAGVSMVGVLPTHRRRGVLTALMRHQLGGLYESGREAVAVLTASEPAIYGRFGYGLATEWVSVEIQRTARSLRPVAGVDDVTIRYADADKVLDATNAVRESVVAARPGMFHHNESWRRSELADPVSGRHGGSPLRCVVAERAGQVSGFAYFHTRSSWDERGPGGTTTISRVQATDAASSAALWRFLLDQDLMATTGHRRLSLDDPILAWLLDVRRAKVTVRDGMWARLVDVGRALGSRGYAAPVDVVLDVHDEFCPWNAGRWRLVADAEDADSASCVRTEREADLVLDVRDLASAYLGRPTLLGLGAAGLVEERVPGTLARVARAFRNDPLPLLDTPF</sequence>
<dbReference type="PROSITE" id="PS51186">
    <property type="entry name" value="GNAT"/>
    <property type="match status" value="1"/>
</dbReference>
<keyword evidence="7" id="KW-1185">Reference proteome</keyword>
<gene>
    <name evidence="6" type="ORF">HEB94_005594</name>
</gene>
<evidence type="ECO:0000313" key="7">
    <source>
        <dbReference type="Proteomes" id="UP000638648"/>
    </source>
</evidence>
<evidence type="ECO:0000256" key="4">
    <source>
        <dbReference type="HAMAP-Rule" id="MF_01812"/>
    </source>
</evidence>
<dbReference type="SUPFAM" id="SSF55729">
    <property type="entry name" value="Acyl-CoA N-acyltransferases (Nat)"/>
    <property type="match status" value="1"/>
</dbReference>
<organism evidence="6 7">
    <name type="scientific">Actinopolymorpha pittospori</name>
    <dbReference type="NCBI Taxonomy" id="648752"/>
    <lineage>
        <taxon>Bacteria</taxon>
        <taxon>Bacillati</taxon>
        <taxon>Actinomycetota</taxon>
        <taxon>Actinomycetes</taxon>
        <taxon>Propionibacteriales</taxon>
        <taxon>Actinopolymorphaceae</taxon>
        <taxon>Actinopolymorpha</taxon>
    </lineage>
</organism>